<reference evidence="1" key="1">
    <citation type="submission" date="2021-01" db="UniProtKB">
        <authorList>
            <consortium name="EnsemblPlants"/>
        </authorList>
    </citation>
    <scope>IDENTIFICATION</scope>
</reference>
<accession>A0A7N0VIX9</accession>
<dbReference type="EnsemblPlants" id="Kaladp0872s0006.1.v1.1">
    <property type="protein sequence ID" value="Kaladp0872s0006.1.v1.1.CDS.1"/>
    <property type="gene ID" value="Kaladp0872s0006.v1.1"/>
</dbReference>
<evidence type="ECO:0000313" key="1">
    <source>
        <dbReference type="EnsemblPlants" id="Kaladp0872s0006.1.v1.1.CDS.1"/>
    </source>
</evidence>
<dbReference type="AlphaFoldDB" id="A0A7N0VIX9"/>
<dbReference type="Proteomes" id="UP000594263">
    <property type="component" value="Unplaced"/>
</dbReference>
<name>A0A7N0VIX9_KALFE</name>
<dbReference type="Gramene" id="Kaladp0872s0006.1.v1.1">
    <property type="protein sequence ID" value="Kaladp0872s0006.1.v1.1.CDS.1"/>
    <property type="gene ID" value="Kaladp0872s0006.v1.1"/>
</dbReference>
<keyword evidence="2" id="KW-1185">Reference proteome</keyword>
<protein>
    <submittedName>
        <fullName evidence="1">Uncharacterized protein</fullName>
    </submittedName>
</protein>
<proteinExistence type="predicted"/>
<evidence type="ECO:0000313" key="2">
    <source>
        <dbReference type="Proteomes" id="UP000594263"/>
    </source>
</evidence>
<organism evidence="1 2">
    <name type="scientific">Kalanchoe fedtschenkoi</name>
    <name type="common">Lavender scallops</name>
    <name type="synonym">South American air plant</name>
    <dbReference type="NCBI Taxonomy" id="63787"/>
    <lineage>
        <taxon>Eukaryota</taxon>
        <taxon>Viridiplantae</taxon>
        <taxon>Streptophyta</taxon>
        <taxon>Embryophyta</taxon>
        <taxon>Tracheophyta</taxon>
        <taxon>Spermatophyta</taxon>
        <taxon>Magnoliopsida</taxon>
        <taxon>eudicotyledons</taxon>
        <taxon>Gunneridae</taxon>
        <taxon>Pentapetalae</taxon>
        <taxon>Saxifragales</taxon>
        <taxon>Crassulaceae</taxon>
        <taxon>Kalanchoe</taxon>
    </lineage>
</organism>
<sequence>MVCQLFSFPCSSTSSVHHSVLFGGPHNLKFQSLLHFFSSPPTHFLTENLTLTKSIRQAISCSQASGGHDGAPFSR</sequence>